<dbReference type="PROSITE" id="PS51192">
    <property type="entry name" value="HELICASE_ATP_BIND_1"/>
    <property type="match status" value="1"/>
</dbReference>
<proteinExistence type="predicted"/>
<dbReference type="GO" id="GO:0003677">
    <property type="term" value="F:DNA binding"/>
    <property type="evidence" value="ECO:0007669"/>
    <property type="project" value="InterPro"/>
</dbReference>
<dbReference type="SMART" id="SM00487">
    <property type="entry name" value="DEXDc"/>
    <property type="match status" value="1"/>
</dbReference>
<sequence length="559" mass="63647">MPPRFFKKPNKLVVKPTVNSTKPIAKQPIPSSIFVPTEQYLETVRLSAYLGKKGYTIPKSILLAEDYRYLKNAMYMKPVVMGQPQEDGAFSVYRENDAKIYLPRFYGIKRYGLPCKSEIQVGDDIDIEFTGELRDYQHNIINTYLDYVEKPICNGADTFGGGGILEVPCGRGKTIMALNIISRVGSQINKKGSGKKTIILVHKEFLMNQWIERISDFLPSARVGKIQANKLEIEGKDIVIGMIQTLFTRDFPANTFDSFGLLIIDEVHHIGSEMFSRTLLKIVTPYVLGISATVERKDKLTKVLYMFIGDKIYSEERKQDDAVTVHGIYYKTADESFNETEYDFKGQPKYSTMISKLCEYGPRSDFIVKVLTDLIGLYGEKGQVMILSHNRSLLSYLYKAIEHRKICSVGFYVGGMKEKDLKDTEEKKVVLATYSMAAEALDIKTLSMLIMASPKKDIEQSVGRILRVKHDNPIVVDIVDSHQLFQNQWQVRKRFYKKCNYGILSIESGNYKGMAVDNGWNRVYNHVSCSINESESSDSDKEKEESINKTSRLANYIKI</sequence>
<evidence type="ECO:0000313" key="6">
    <source>
        <dbReference type="EMBL" id="QHT85850.1"/>
    </source>
</evidence>
<name>A0A6C0HZP7_9ZZZZ</name>
<evidence type="ECO:0000256" key="1">
    <source>
        <dbReference type="ARBA" id="ARBA00022741"/>
    </source>
</evidence>
<dbReference type="InterPro" id="IPR027417">
    <property type="entry name" value="P-loop_NTPase"/>
</dbReference>
<accession>A0A6C0HZP7</accession>
<dbReference type="InterPro" id="IPR014001">
    <property type="entry name" value="Helicase_ATP-bd"/>
</dbReference>
<dbReference type="GO" id="GO:0005524">
    <property type="term" value="F:ATP binding"/>
    <property type="evidence" value="ECO:0007669"/>
    <property type="project" value="UniProtKB-KW"/>
</dbReference>
<dbReference type="SUPFAM" id="SSF52540">
    <property type="entry name" value="P-loop containing nucleoside triphosphate hydrolases"/>
    <property type="match status" value="2"/>
</dbReference>
<keyword evidence="1" id="KW-0547">Nucleotide-binding</keyword>
<keyword evidence="2" id="KW-0378">Hydrolase</keyword>
<dbReference type="InterPro" id="IPR050615">
    <property type="entry name" value="ATP-dep_DNA_Helicase"/>
</dbReference>
<dbReference type="Gene3D" id="3.40.50.300">
    <property type="entry name" value="P-loop containing nucleotide triphosphate hydrolases"/>
    <property type="match status" value="2"/>
</dbReference>
<dbReference type="InterPro" id="IPR006935">
    <property type="entry name" value="Helicase/UvrB_N"/>
</dbReference>
<evidence type="ECO:0000256" key="3">
    <source>
        <dbReference type="ARBA" id="ARBA00022806"/>
    </source>
</evidence>
<dbReference type="GO" id="GO:0016787">
    <property type="term" value="F:hydrolase activity"/>
    <property type="evidence" value="ECO:0007669"/>
    <property type="project" value="UniProtKB-KW"/>
</dbReference>
<dbReference type="AlphaFoldDB" id="A0A6C0HZP7"/>
<dbReference type="PANTHER" id="PTHR11274:SF0">
    <property type="entry name" value="GENERAL TRANSCRIPTION AND DNA REPAIR FACTOR IIH HELICASE SUBUNIT XPB"/>
    <property type="match status" value="1"/>
</dbReference>
<reference evidence="6" key="1">
    <citation type="journal article" date="2020" name="Nature">
        <title>Giant virus diversity and host interactions through global metagenomics.</title>
        <authorList>
            <person name="Schulz F."/>
            <person name="Roux S."/>
            <person name="Paez-Espino D."/>
            <person name="Jungbluth S."/>
            <person name="Walsh D.A."/>
            <person name="Denef V.J."/>
            <person name="McMahon K.D."/>
            <person name="Konstantinidis K.T."/>
            <person name="Eloe-Fadrosh E.A."/>
            <person name="Kyrpides N.C."/>
            <person name="Woyke T."/>
        </authorList>
    </citation>
    <scope>NUCLEOTIDE SEQUENCE</scope>
    <source>
        <strain evidence="6">GVMAG-M-3300023184-182</strain>
    </source>
</reference>
<dbReference type="EMBL" id="MN740048">
    <property type="protein sequence ID" value="QHT85850.1"/>
    <property type="molecule type" value="Genomic_DNA"/>
</dbReference>
<dbReference type="CDD" id="cd17926">
    <property type="entry name" value="DEXHc_RE"/>
    <property type="match status" value="1"/>
</dbReference>
<keyword evidence="4" id="KW-0067">ATP-binding</keyword>
<feature type="domain" description="Helicase ATP-binding" evidence="5">
    <location>
        <begin position="154"/>
        <end position="312"/>
    </location>
</feature>
<organism evidence="6">
    <name type="scientific">viral metagenome</name>
    <dbReference type="NCBI Taxonomy" id="1070528"/>
    <lineage>
        <taxon>unclassified sequences</taxon>
        <taxon>metagenomes</taxon>
        <taxon>organismal metagenomes</taxon>
    </lineage>
</organism>
<dbReference type="PANTHER" id="PTHR11274">
    <property type="entry name" value="RAD25/XP-B DNA REPAIR HELICASE"/>
    <property type="match status" value="1"/>
</dbReference>
<protein>
    <recommendedName>
        <fullName evidence="5">Helicase ATP-binding domain-containing protein</fullName>
    </recommendedName>
</protein>
<dbReference type="Pfam" id="PF04851">
    <property type="entry name" value="ResIII"/>
    <property type="match status" value="1"/>
</dbReference>
<evidence type="ECO:0000259" key="5">
    <source>
        <dbReference type="PROSITE" id="PS51192"/>
    </source>
</evidence>
<evidence type="ECO:0000256" key="4">
    <source>
        <dbReference type="ARBA" id="ARBA00022840"/>
    </source>
</evidence>
<evidence type="ECO:0000256" key="2">
    <source>
        <dbReference type="ARBA" id="ARBA00022801"/>
    </source>
</evidence>
<keyword evidence="3" id="KW-0347">Helicase</keyword>
<dbReference type="GO" id="GO:0004386">
    <property type="term" value="F:helicase activity"/>
    <property type="evidence" value="ECO:0007669"/>
    <property type="project" value="UniProtKB-KW"/>
</dbReference>